<keyword evidence="3" id="KW-1133">Transmembrane helix</keyword>
<feature type="region of interest" description="Disordered" evidence="2">
    <location>
        <begin position="18"/>
        <end position="42"/>
    </location>
</feature>
<feature type="compositionally biased region" description="Pro residues" evidence="2">
    <location>
        <begin position="26"/>
        <end position="35"/>
    </location>
</feature>
<reference evidence="4 5" key="1">
    <citation type="journal article" date="2021" name="Commun. Biol.">
        <title>The genome of Shorea leprosula (Dipterocarpaceae) highlights the ecological relevance of drought in aseasonal tropical rainforests.</title>
        <authorList>
            <person name="Ng K.K.S."/>
            <person name="Kobayashi M.J."/>
            <person name="Fawcett J.A."/>
            <person name="Hatakeyama M."/>
            <person name="Paape T."/>
            <person name="Ng C.H."/>
            <person name="Ang C.C."/>
            <person name="Tnah L.H."/>
            <person name="Lee C.T."/>
            <person name="Nishiyama T."/>
            <person name="Sese J."/>
            <person name="O'Brien M.J."/>
            <person name="Copetti D."/>
            <person name="Mohd Noor M.I."/>
            <person name="Ong R.C."/>
            <person name="Putra M."/>
            <person name="Sireger I.Z."/>
            <person name="Indrioko S."/>
            <person name="Kosugi Y."/>
            <person name="Izuno A."/>
            <person name="Isagi Y."/>
            <person name="Lee S.L."/>
            <person name="Shimizu K.K."/>
        </authorList>
    </citation>
    <scope>NUCLEOTIDE SEQUENCE [LARGE SCALE GENOMIC DNA]</scope>
    <source>
        <strain evidence="4">214</strain>
    </source>
</reference>
<evidence type="ECO:0000313" key="4">
    <source>
        <dbReference type="EMBL" id="GKU87726.1"/>
    </source>
</evidence>
<sequence length="107" mass="11840">MEDDAAKLQTYNIEITPQKPQLSFDNPPPPPPPPHEFSFFSSRSRRRGSDTWIISVFVILHILAFITAMFVNDCSANSHGDCALQLLGRISFQPLSENPLLGPSAST</sequence>
<gene>
    <name evidence="4" type="ORF">SLEP1_g2076</name>
</gene>
<dbReference type="GO" id="GO:0006508">
    <property type="term" value="P:proteolysis"/>
    <property type="evidence" value="ECO:0007669"/>
    <property type="project" value="InterPro"/>
</dbReference>
<keyword evidence="3" id="KW-0472">Membrane</keyword>
<dbReference type="PANTHER" id="PTHR22936">
    <property type="entry name" value="RHOMBOID-RELATED"/>
    <property type="match status" value="1"/>
</dbReference>
<keyword evidence="3" id="KW-0812">Transmembrane</keyword>
<feature type="transmembrane region" description="Helical" evidence="3">
    <location>
        <begin position="52"/>
        <end position="71"/>
    </location>
</feature>
<organism evidence="4 5">
    <name type="scientific">Rubroshorea leprosula</name>
    <dbReference type="NCBI Taxonomy" id="152421"/>
    <lineage>
        <taxon>Eukaryota</taxon>
        <taxon>Viridiplantae</taxon>
        <taxon>Streptophyta</taxon>
        <taxon>Embryophyta</taxon>
        <taxon>Tracheophyta</taxon>
        <taxon>Spermatophyta</taxon>
        <taxon>Magnoliopsida</taxon>
        <taxon>eudicotyledons</taxon>
        <taxon>Gunneridae</taxon>
        <taxon>Pentapetalae</taxon>
        <taxon>rosids</taxon>
        <taxon>malvids</taxon>
        <taxon>Malvales</taxon>
        <taxon>Dipterocarpaceae</taxon>
        <taxon>Rubroshorea</taxon>
    </lineage>
</organism>
<comment type="caution">
    <text evidence="4">The sequence shown here is derived from an EMBL/GenBank/DDBJ whole genome shotgun (WGS) entry which is preliminary data.</text>
</comment>
<protein>
    <submittedName>
        <fullName evidence="4">Uncharacterized protein</fullName>
    </submittedName>
</protein>
<dbReference type="InterPro" id="IPR002610">
    <property type="entry name" value="Peptidase_S54_rhomboid-like"/>
</dbReference>
<comment type="similarity">
    <text evidence="1">Belongs to the peptidase S54 family.</text>
</comment>
<dbReference type="EMBL" id="BPVZ01000002">
    <property type="protein sequence ID" value="GKU87726.1"/>
    <property type="molecule type" value="Genomic_DNA"/>
</dbReference>
<dbReference type="PANTHER" id="PTHR22936:SF75">
    <property type="entry name" value="RHOMBOID-LIKE PROTEIN 8"/>
    <property type="match status" value="1"/>
</dbReference>
<evidence type="ECO:0000313" key="5">
    <source>
        <dbReference type="Proteomes" id="UP001054252"/>
    </source>
</evidence>
<name>A0AAV5HQG9_9ROSI</name>
<accession>A0AAV5HQG9</accession>
<dbReference type="Proteomes" id="UP001054252">
    <property type="component" value="Unassembled WGS sequence"/>
</dbReference>
<evidence type="ECO:0000256" key="1">
    <source>
        <dbReference type="ARBA" id="ARBA00009045"/>
    </source>
</evidence>
<evidence type="ECO:0000256" key="3">
    <source>
        <dbReference type="SAM" id="Phobius"/>
    </source>
</evidence>
<dbReference type="GO" id="GO:0016020">
    <property type="term" value="C:membrane"/>
    <property type="evidence" value="ECO:0007669"/>
    <property type="project" value="InterPro"/>
</dbReference>
<evidence type="ECO:0000256" key="2">
    <source>
        <dbReference type="SAM" id="MobiDB-lite"/>
    </source>
</evidence>
<proteinExistence type="inferred from homology"/>
<keyword evidence="5" id="KW-1185">Reference proteome</keyword>
<dbReference type="AlphaFoldDB" id="A0AAV5HQG9"/>